<dbReference type="Proteomes" id="UP001300496">
    <property type="component" value="Unassembled WGS sequence"/>
</dbReference>
<proteinExistence type="predicted"/>
<evidence type="ECO:0000313" key="2">
    <source>
        <dbReference type="Proteomes" id="UP001300496"/>
    </source>
</evidence>
<comment type="caution">
    <text evidence="1">The sequence shown here is derived from an EMBL/GenBank/DDBJ whole genome shotgun (WGS) entry which is preliminary data.</text>
</comment>
<evidence type="ECO:0000313" key="1">
    <source>
        <dbReference type="EMBL" id="MCT9003068.1"/>
    </source>
</evidence>
<dbReference type="EMBL" id="JAODOR010000014">
    <property type="protein sequence ID" value="MCT9003068.1"/>
    <property type="molecule type" value="Genomic_DNA"/>
</dbReference>
<protein>
    <submittedName>
        <fullName evidence="1">Uncharacterized protein</fullName>
    </submittedName>
</protein>
<dbReference type="RefSeq" id="WP_261607595.1">
    <property type="nucleotide sequence ID" value="NZ_JAODOR010000014.1"/>
</dbReference>
<name>A0ABT2PH83_9MICO</name>
<keyword evidence="2" id="KW-1185">Reference proteome</keyword>
<reference evidence="1 2" key="1">
    <citation type="journal article" date="2024" name="Int. J. Syst. Evol. Microbiol.">
        <title>Microbacterium memoriense sp. nov., a member of the Actinomycetota from marine beach sediment of the north coast of Portugal.</title>
        <authorList>
            <person name="Santos J.D.N.D."/>
            <person name="Klimek D."/>
            <person name="Calusinska M."/>
            <person name="Lobo-da-Cunha A."/>
            <person name="Catita J."/>
            <person name="Goncalves H."/>
            <person name="Gonzalez I."/>
            <person name="Lage O.M."/>
        </authorList>
    </citation>
    <scope>NUCLEOTIDE SEQUENCE [LARGE SCALE GENOMIC DNA]</scope>
    <source>
        <strain evidence="1 2">PMIC_1C1B</strain>
    </source>
</reference>
<gene>
    <name evidence="1" type="ORF">N4R40_11910</name>
</gene>
<sequence length="56" mass="6179">MEWTADMSADDWLRERSEAALGSTMHVGTIVGGTAQLIAALVTDLRLETFEIEVNR</sequence>
<organism evidence="1 2">
    <name type="scientific">Microbacterium memoriense</name>
    <dbReference type="NCBI Taxonomy" id="2978350"/>
    <lineage>
        <taxon>Bacteria</taxon>
        <taxon>Bacillati</taxon>
        <taxon>Actinomycetota</taxon>
        <taxon>Actinomycetes</taxon>
        <taxon>Micrococcales</taxon>
        <taxon>Microbacteriaceae</taxon>
        <taxon>Microbacterium</taxon>
    </lineage>
</organism>
<accession>A0ABT2PH83</accession>